<dbReference type="Gene3D" id="3.40.50.1110">
    <property type="entry name" value="SGNH hydrolase"/>
    <property type="match status" value="1"/>
</dbReference>
<dbReference type="InterPro" id="IPR036514">
    <property type="entry name" value="SGNH_hydro_sf"/>
</dbReference>
<dbReference type="AlphaFoldDB" id="A0A829Y5H5"/>
<evidence type="ECO:0000313" key="3">
    <source>
        <dbReference type="Proteomes" id="UP000445000"/>
    </source>
</evidence>
<dbReference type="Pfam" id="PF13472">
    <property type="entry name" value="Lipase_GDSL_2"/>
    <property type="match status" value="1"/>
</dbReference>
<dbReference type="PANTHER" id="PTHR30383:SF24">
    <property type="entry name" value="THIOESTERASE 1_PROTEASE 1_LYSOPHOSPHOLIPASE L1"/>
    <property type="match status" value="1"/>
</dbReference>
<organism evidence="2 3">
    <name type="scientific">Steroidobacter agaridevorans</name>
    <dbReference type="NCBI Taxonomy" id="2695856"/>
    <lineage>
        <taxon>Bacteria</taxon>
        <taxon>Pseudomonadati</taxon>
        <taxon>Pseudomonadota</taxon>
        <taxon>Gammaproteobacteria</taxon>
        <taxon>Steroidobacterales</taxon>
        <taxon>Steroidobacteraceae</taxon>
        <taxon>Steroidobacter</taxon>
    </lineage>
</organism>
<dbReference type="Proteomes" id="UP000445000">
    <property type="component" value="Unassembled WGS sequence"/>
</dbReference>
<feature type="domain" description="SGNH hydrolase-type esterase" evidence="1">
    <location>
        <begin position="52"/>
        <end position="210"/>
    </location>
</feature>
<dbReference type="CDD" id="cd01822">
    <property type="entry name" value="Lysophospholipase_L1_like"/>
    <property type="match status" value="1"/>
</dbReference>
<comment type="caution">
    <text evidence="2">The sequence shown here is derived from an EMBL/GenBank/DDBJ whole genome shotgun (WGS) entry which is preliminary data.</text>
</comment>
<dbReference type="GO" id="GO:0004622">
    <property type="term" value="F:phosphatidylcholine lysophospholipase activity"/>
    <property type="evidence" value="ECO:0007669"/>
    <property type="project" value="TreeGrafter"/>
</dbReference>
<dbReference type="SUPFAM" id="SSF52266">
    <property type="entry name" value="SGNH hydrolase"/>
    <property type="match status" value="1"/>
</dbReference>
<gene>
    <name evidence="2" type="ORF">GCM10011487_02650</name>
</gene>
<evidence type="ECO:0000313" key="2">
    <source>
        <dbReference type="EMBL" id="GFE78265.1"/>
    </source>
</evidence>
<proteinExistence type="predicted"/>
<reference evidence="3" key="1">
    <citation type="submission" date="2020-01" db="EMBL/GenBank/DDBJ databases">
        <title>'Steroidobacter agaridevorans' sp. nov., agar-degrading bacteria isolated from rhizosphere soils.</title>
        <authorList>
            <person name="Ikenaga M."/>
            <person name="Kataoka M."/>
            <person name="Murouchi A."/>
            <person name="Katsuragi S."/>
            <person name="Sakai M."/>
        </authorList>
    </citation>
    <scope>NUCLEOTIDE SEQUENCE [LARGE SCALE GENOMIC DNA]</scope>
    <source>
        <strain evidence="3">YU21-B</strain>
    </source>
</reference>
<sequence>MARAAAVCQRKLSGNLRSAVAIGFSLAVFALLGLGLTLPGLVHAAASKPILVVGDSLSAGYGVKVDATWVALLEQRLAKQGYGYRVVNASISGETTGGARSRLPRALELHKPAVVIIELGGNDGLRGLPLKQVRSNFEYLIETSQATQAKVVLVGMRMPPNYGAEYANSFHALYGELAKKYDVPLVDFFLDGVALDDTLMQADGIHPNATAQPKLLDNLWPALNKVLTK</sequence>
<evidence type="ECO:0000259" key="1">
    <source>
        <dbReference type="Pfam" id="PF13472"/>
    </source>
</evidence>
<accession>A0A829Y5H5</accession>
<dbReference type="RefSeq" id="WP_161810190.1">
    <property type="nucleotide sequence ID" value="NZ_BLJN01000001.1"/>
</dbReference>
<protein>
    <submittedName>
        <fullName evidence="2">Arylesterase</fullName>
    </submittedName>
</protein>
<dbReference type="InterPro" id="IPR013830">
    <property type="entry name" value="SGNH_hydro"/>
</dbReference>
<dbReference type="InterPro" id="IPR051532">
    <property type="entry name" value="Ester_Hydrolysis_Enzymes"/>
</dbReference>
<dbReference type="PANTHER" id="PTHR30383">
    <property type="entry name" value="THIOESTERASE 1/PROTEASE 1/LYSOPHOSPHOLIPASE L1"/>
    <property type="match status" value="1"/>
</dbReference>
<keyword evidence="3" id="KW-1185">Reference proteome</keyword>
<name>A0A829Y5H5_9GAMM</name>
<dbReference type="EMBL" id="BLJN01000001">
    <property type="protein sequence ID" value="GFE78265.1"/>
    <property type="molecule type" value="Genomic_DNA"/>
</dbReference>